<proteinExistence type="predicted"/>
<evidence type="ECO:0000256" key="1">
    <source>
        <dbReference type="SAM" id="MobiDB-lite"/>
    </source>
</evidence>
<organism evidence="2 3">
    <name type="scientific">Dryococelus australis</name>
    <dbReference type="NCBI Taxonomy" id="614101"/>
    <lineage>
        <taxon>Eukaryota</taxon>
        <taxon>Metazoa</taxon>
        <taxon>Ecdysozoa</taxon>
        <taxon>Arthropoda</taxon>
        <taxon>Hexapoda</taxon>
        <taxon>Insecta</taxon>
        <taxon>Pterygota</taxon>
        <taxon>Neoptera</taxon>
        <taxon>Polyneoptera</taxon>
        <taxon>Phasmatodea</taxon>
        <taxon>Verophasmatodea</taxon>
        <taxon>Anareolatae</taxon>
        <taxon>Phasmatidae</taxon>
        <taxon>Eurycanthinae</taxon>
        <taxon>Dryococelus</taxon>
    </lineage>
</organism>
<reference evidence="2 3" key="1">
    <citation type="submission" date="2023-02" db="EMBL/GenBank/DDBJ databases">
        <title>LHISI_Scaffold_Assembly.</title>
        <authorList>
            <person name="Stuart O.P."/>
            <person name="Cleave R."/>
            <person name="Magrath M.J.L."/>
            <person name="Mikheyev A.S."/>
        </authorList>
    </citation>
    <scope>NUCLEOTIDE SEQUENCE [LARGE SCALE GENOMIC DNA]</scope>
    <source>
        <strain evidence="2">Daus_M_001</strain>
        <tissue evidence="2">Leg muscle</tissue>
    </source>
</reference>
<sequence>MNMHQSVLTGSIQTGKEEQQAPCAPDTKLYKYRIYIKVDNDIIPASKTSILPPHVELYTKKDESNDFIEKIARMANLVNDIIYIVSPGTCIGSD</sequence>
<feature type="region of interest" description="Disordered" evidence="1">
    <location>
        <begin position="1"/>
        <end position="21"/>
    </location>
</feature>
<dbReference type="Proteomes" id="UP001159363">
    <property type="component" value="Chromosome 11"/>
</dbReference>
<name>A0ABQ9GJ01_9NEOP</name>
<protein>
    <submittedName>
        <fullName evidence="2">Uncharacterized protein</fullName>
    </submittedName>
</protein>
<evidence type="ECO:0000313" key="2">
    <source>
        <dbReference type="EMBL" id="KAJ8871977.1"/>
    </source>
</evidence>
<evidence type="ECO:0000313" key="3">
    <source>
        <dbReference type="Proteomes" id="UP001159363"/>
    </source>
</evidence>
<comment type="caution">
    <text evidence="2">The sequence shown here is derived from an EMBL/GenBank/DDBJ whole genome shotgun (WGS) entry which is preliminary data.</text>
</comment>
<feature type="compositionally biased region" description="Polar residues" evidence="1">
    <location>
        <begin position="1"/>
        <end position="14"/>
    </location>
</feature>
<keyword evidence="3" id="KW-1185">Reference proteome</keyword>
<accession>A0ABQ9GJ01</accession>
<gene>
    <name evidence="2" type="ORF">PR048_028317</name>
</gene>
<dbReference type="EMBL" id="JARBHB010000012">
    <property type="protein sequence ID" value="KAJ8871977.1"/>
    <property type="molecule type" value="Genomic_DNA"/>
</dbReference>